<keyword evidence="3" id="KW-1185">Reference proteome</keyword>
<feature type="compositionally biased region" description="Basic and acidic residues" evidence="1">
    <location>
        <begin position="47"/>
        <end position="56"/>
    </location>
</feature>
<gene>
    <name evidence="2" type="ORF">OS493_022968</name>
</gene>
<accession>A0A9X0CYR8</accession>
<evidence type="ECO:0000256" key="1">
    <source>
        <dbReference type="SAM" id="MobiDB-lite"/>
    </source>
</evidence>
<dbReference type="EMBL" id="MU826366">
    <property type="protein sequence ID" value="KAJ7378434.1"/>
    <property type="molecule type" value="Genomic_DNA"/>
</dbReference>
<name>A0A9X0CYR8_9CNID</name>
<proteinExistence type="predicted"/>
<evidence type="ECO:0000313" key="2">
    <source>
        <dbReference type="EMBL" id="KAJ7378434.1"/>
    </source>
</evidence>
<evidence type="ECO:0000313" key="3">
    <source>
        <dbReference type="Proteomes" id="UP001163046"/>
    </source>
</evidence>
<organism evidence="2 3">
    <name type="scientific">Desmophyllum pertusum</name>
    <dbReference type="NCBI Taxonomy" id="174260"/>
    <lineage>
        <taxon>Eukaryota</taxon>
        <taxon>Metazoa</taxon>
        <taxon>Cnidaria</taxon>
        <taxon>Anthozoa</taxon>
        <taxon>Hexacorallia</taxon>
        <taxon>Scleractinia</taxon>
        <taxon>Caryophylliina</taxon>
        <taxon>Caryophylliidae</taxon>
        <taxon>Desmophyllum</taxon>
    </lineage>
</organism>
<reference evidence="2" key="1">
    <citation type="submission" date="2023-01" db="EMBL/GenBank/DDBJ databases">
        <title>Genome assembly of the deep-sea coral Lophelia pertusa.</title>
        <authorList>
            <person name="Herrera S."/>
            <person name="Cordes E."/>
        </authorList>
    </citation>
    <scope>NUCLEOTIDE SEQUENCE</scope>
    <source>
        <strain evidence="2">USNM1676648</strain>
        <tissue evidence="2">Polyp</tissue>
    </source>
</reference>
<dbReference type="AlphaFoldDB" id="A0A9X0CYR8"/>
<sequence length="84" mass="9501">MEETGMKKVGGPAKMREEGMVGSITGPARFEIRDKDNEADNSDDDQDLIKEWEKNQKTNQDTAEEVLGFQSRISKPRISTEKLD</sequence>
<dbReference type="Proteomes" id="UP001163046">
    <property type="component" value="Unassembled WGS sequence"/>
</dbReference>
<protein>
    <submittedName>
        <fullName evidence="2">Uncharacterized protein</fullName>
    </submittedName>
</protein>
<comment type="caution">
    <text evidence="2">The sequence shown here is derived from an EMBL/GenBank/DDBJ whole genome shotgun (WGS) entry which is preliminary data.</text>
</comment>
<feature type="region of interest" description="Disordered" evidence="1">
    <location>
        <begin position="1"/>
        <end position="84"/>
    </location>
</feature>